<feature type="compositionally biased region" description="Polar residues" evidence="1">
    <location>
        <begin position="31"/>
        <end position="51"/>
    </location>
</feature>
<sequence>MATKKSKAAAPTDDELNKLLEGIGEEESTAPAPTSKASKPTKPAAQSQSEQDLLAELDNLENLGAQPPSRPHTPRIQSIKRTATGTPPPQSSRTSEEKAAGPRPSGDSTRSFHTSFTPSATSSDLQEAEKKAPIAQPAEEVPAATSGGWWGSVFATASAAVKTAEAAVKEIQQNEEAKRWAEQVKGNVGVLRGFGGELRSRALPTFTNILHTLAPPISSHERLQIHITHDFIGYPSLDPLIYSTFSRVMAQVEGGDLLVIQRGHESTARRNSEAGYSGGSAGWGDGPWWRQSNEHRDLGAVKGLVEGTKLVRVSAEAYANEYFTSHGGLEAAAQRATENLSESNPVRSSDIFLAVQAISHDAPEELFQGPKKEKDESGVVVEDKEKADELISFALYLHDPVHSITFYTVSQSVPAKWMRWLDAPSPMTPASPTSPSDSEKKAGFFANEAEGYQSNLPEEIAEIIESGGVDPREWVAEWVEEILTLGTGVVAQRYVARRMGVGEGGIGKGKARQEEIMSDGGGEAARAGLF</sequence>
<keyword evidence="3" id="KW-1185">Reference proteome</keyword>
<name>A0A8H7W8T4_9HELO</name>
<dbReference type="EMBL" id="JAFJYH010000103">
    <property type="protein sequence ID" value="KAG4419547.1"/>
    <property type="molecule type" value="Genomic_DNA"/>
</dbReference>
<dbReference type="AlphaFoldDB" id="A0A8H7W8T4"/>
<organism evidence="2 3">
    <name type="scientific">Cadophora malorum</name>
    <dbReference type="NCBI Taxonomy" id="108018"/>
    <lineage>
        <taxon>Eukaryota</taxon>
        <taxon>Fungi</taxon>
        <taxon>Dikarya</taxon>
        <taxon>Ascomycota</taxon>
        <taxon>Pezizomycotina</taxon>
        <taxon>Leotiomycetes</taxon>
        <taxon>Helotiales</taxon>
        <taxon>Ploettnerulaceae</taxon>
        <taxon>Cadophora</taxon>
    </lineage>
</organism>
<protein>
    <recommendedName>
        <fullName evidence="4">Maintenance of telomere capping protein 1</fullName>
    </recommendedName>
</protein>
<dbReference type="InterPro" id="IPR018814">
    <property type="entry name" value="DUF5427"/>
</dbReference>
<reference evidence="2" key="1">
    <citation type="submission" date="2021-02" db="EMBL/GenBank/DDBJ databases">
        <title>Genome sequence Cadophora malorum strain M34.</title>
        <authorList>
            <person name="Stefanovic E."/>
            <person name="Vu D."/>
            <person name="Scully C."/>
            <person name="Dijksterhuis J."/>
            <person name="Roader J."/>
            <person name="Houbraken J."/>
        </authorList>
    </citation>
    <scope>NUCLEOTIDE SEQUENCE</scope>
    <source>
        <strain evidence="2">M34</strain>
    </source>
</reference>
<dbReference type="Proteomes" id="UP000664132">
    <property type="component" value="Unassembled WGS sequence"/>
</dbReference>
<evidence type="ECO:0008006" key="4">
    <source>
        <dbReference type="Google" id="ProtNLM"/>
    </source>
</evidence>
<dbReference type="OrthoDB" id="5594977at2759"/>
<feature type="region of interest" description="Disordered" evidence="1">
    <location>
        <begin position="1"/>
        <end position="143"/>
    </location>
</feature>
<accession>A0A8H7W8T4</accession>
<dbReference type="PANTHER" id="PTHR28265:SF1">
    <property type="entry name" value="MAINTENANCE OF TELOMERE CAPPING PROTEIN 1"/>
    <property type="match status" value="1"/>
</dbReference>
<dbReference type="PANTHER" id="PTHR28265">
    <property type="entry name" value="MAINTENANCE OF TELOMERE CAPPING PROTEIN 1"/>
    <property type="match status" value="1"/>
</dbReference>
<feature type="compositionally biased region" description="Polar residues" evidence="1">
    <location>
        <begin position="75"/>
        <end position="85"/>
    </location>
</feature>
<gene>
    <name evidence="2" type="ORF">IFR04_007341</name>
</gene>
<comment type="caution">
    <text evidence="2">The sequence shown here is derived from an EMBL/GenBank/DDBJ whole genome shotgun (WGS) entry which is preliminary data.</text>
</comment>
<dbReference type="Pfam" id="PF10310">
    <property type="entry name" value="DUF5427"/>
    <property type="match status" value="1"/>
</dbReference>
<proteinExistence type="predicted"/>
<evidence type="ECO:0000256" key="1">
    <source>
        <dbReference type="SAM" id="MobiDB-lite"/>
    </source>
</evidence>
<evidence type="ECO:0000313" key="3">
    <source>
        <dbReference type="Proteomes" id="UP000664132"/>
    </source>
</evidence>
<evidence type="ECO:0000313" key="2">
    <source>
        <dbReference type="EMBL" id="KAG4419547.1"/>
    </source>
</evidence>
<feature type="compositionally biased region" description="Polar residues" evidence="1">
    <location>
        <begin position="106"/>
        <end position="125"/>
    </location>
</feature>